<protein>
    <submittedName>
        <fullName evidence="2">Uncharacterized protein</fullName>
    </submittedName>
</protein>
<evidence type="ECO:0000313" key="3">
    <source>
        <dbReference type="Proteomes" id="UP001500751"/>
    </source>
</evidence>
<comment type="caution">
    <text evidence="2">The sequence shown here is derived from an EMBL/GenBank/DDBJ whole genome shotgun (WGS) entry which is preliminary data.</text>
</comment>
<evidence type="ECO:0000313" key="2">
    <source>
        <dbReference type="EMBL" id="GAA2016391.1"/>
    </source>
</evidence>
<keyword evidence="3" id="KW-1185">Reference proteome</keyword>
<organism evidence="2 3">
    <name type="scientific">Catenulispora yoronensis</name>
    <dbReference type="NCBI Taxonomy" id="450799"/>
    <lineage>
        <taxon>Bacteria</taxon>
        <taxon>Bacillati</taxon>
        <taxon>Actinomycetota</taxon>
        <taxon>Actinomycetes</taxon>
        <taxon>Catenulisporales</taxon>
        <taxon>Catenulisporaceae</taxon>
        <taxon>Catenulispora</taxon>
    </lineage>
</organism>
<sequence>MAASDFLAVMEGLLDFGVMEEWTIRLLHCHPFPWGRDTITSEPARAHETDGTPWDTGTTCELP</sequence>
<accession>A0ABN2TQG0</accession>
<gene>
    <name evidence="2" type="ORF">GCM10009839_09940</name>
</gene>
<dbReference type="EMBL" id="BAAAQN010000004">
    <property type="protein sequence ID" value="GAA2016391.1"/>
    <property type="molecule type" value="Genomic_DNA"/>
</dbReference>
<reference evidence="2 3" key="1">
    <citation type="journal article" date="2019" name="Int. J. Syst. Evol. Microbiol.">
        <title>The Global Catalogue of Microorganisms (GCM) 10K type strain sequencing project: providing services to taxonomists for standard genome sequencing and annotation.</title>
        <authorList>
            <consortium name="The Broad Institute Genomics Platform"/>
            <consortium name="The Broad Institute Genome Sequencing Center for Infectious Disease"/>
            <person name="Wu L."/>
            <person name="Ma J."/>
        </authorList>
    </citation>
    <scope>NUCLEOTIDE SEQUENCE [LARGE SCALE GENOMIC DNA]</scope>
    <source>
        <strain evidence="2 3">JCM 16014</strain>
    </source>
</reference>
<name>A0ABN2TQG0_9ACTN</name>
<feature type="region of interest" description="Disordered" evidence="1">
    <location>
        <begin position="42"/>
        <end position="63"/>
    </location>
</feature>
<proteinExistence type="predicted"/>
<evidence type="ECO:0000256" key="1">
    <source>
        <dbReference type="SAM" id="MobiDB-lite"/>
    </source>
</evidence>
<dbReference type="Proteomes" id="UP001500751">
    <property type="component" value="Unassembled WGS sequence"/>
</dbReference>